<proteinExistence type="predicted"/>
<organism evidence="2 3">
    <name type="scientific">Vibrio gallaecicus</name>
    <dbReference type="NCBI Taxonomy" id="552386"/>
    <lineage>
        <taxon>Bacteria</taxon>
        <taxon>Pseudomonadati</taxon>
        <taxon>Pseudomonadota</taxon>
        <taxon>Gammaproteobacteria</taxon>
        <taxon>Vibrionales</taxon>
        <taxon>Vibrionaceae</taxon>
        <taxon>Vibrio</taxon>
    </lineage>
</organism>
<dbReference type="EMBL" id="JBFRUW010000030">
    <property type="protein sequence ID" value="MFA0568617.1"/>
    <property type="molecule type" value="Genomic_DNA"/>
</dbReference>
<protein>
    <submittedName>
        <fullName evidence="2">Slp family lipoprotein</fullName>
    </submittedName>
</protein>
<dbReference type="NCBIfam" id="TIGR00752">
    <property type="entry name" value="slp"/>
    <property type="match status" value="1"/>
</dbReference>
<reference evidence="2 3" key="1">
    <citation type="journal article" date="2024" name="ISME J.">
        <title>Tailless and filamentous prophages are predominant in marine Vibrio.</title>
        <authorList>
            <person name="Steensen K."/>
            <person name="Seneca J."/>
            <person name="Bartlau N."/>
            <person name="Yu X.A."/>
            <person name="Hussain F.A."/>
            <person name="Polz M.F."/>
        </authorList>
    </citation>
    <scope>NUCLEOTIDE SEQUENCE [LARGE SCALE GENOMIC DNA]</scope>
    <source>
        <strain evidence="2 3">10N.222.51.A1</strain>
    </source>
</reference>
<feature type="signal peptide" evidence="1">
    <location>
        <begin position="1"/>
        <end position="22"/>
    </location>
</feature>
<evidence type="ECO:0000256" key="1">
    <source>
        <dbReference type="SAM" id="SignalP"/>
    </source>
</evidence>
<gene>
    <name evidence="2" type="ORF">AB4566_10055</name>
</gene>
<dbReference type="Proteomes" id="UP001570417">
    <property type="component" value="Unassembled WGS sequence"/>
</dbReference>
<accession>A0ABV4NBR2</accession>
<keyword evidence="1" id="KW-0732">Signal</keyword>
<keyword evidence="2" id="KW-0449">Lipoprotein</keyword>
<dbReference type="RefSeq" id="WP_372266028.1">
    <property type="nucleotide sequence ID" value="NZ_JBFRUW010000030.1"/>
</dbReference>
<evidence type="ECO:0000313" key="2">
    <source>
        <dbReference type="EMBL" id="MFA0568617.1"/>
    </source>
</evidence>
<dbReference type="PANTHER" id="PTHR37530">
    <property type="entry name" value="OUTER MEMBRANE PROTEIN SLP"/>
    <property type="match status" value="1"/>
</dbReference>
<dbReference type="PIRSF" id="PIRSF004982">
    <property type="entry name" value="SlP"/>
    <property type="match status" value="1"/>
</dbReference>
<name>A0ABV4NBR2_9VIBR</name>
<dbReference type="Pfam" id="PF03843">
    <property type="entry name" value="Slp"/>
    <property type="match status" value="1"/>
</dbReference>
<evidence type="ECO:0000313" key="3">
    <source>
        <dbReference type="Proteomes" id="UP001570417"/>
    </source>
</evidence>
<feature type="chain" id="PRO_5047144424" evidence="1">
    <location>
        <begin position="23"/>
        <end position="186"/>
    </location>
</feature>
<dbReference type="PANTHER" id="PTHR37530:SF1">
    <property type="entry name" value="OUTER MEMBRANE PROTEIN SLP"/>
    <property type="match status" value="1"/>
</dbReference>
<dbReference type="InterPro" id="IPR004658">
    <property type="entry name" value="OMP_Slp"/>
</dbReference>
<dbReference type="PROSITE" id="PS51257">
    <property type="entry name" value="PROKAR_LIPOPROTEIN"/>
    <property type="match status" value="1"/>
</dbReference>
<sequence>MFSLFPKFRFIFLILFSALVMGCSTLPTELEANSEAVITDYQEWVNQLPEASDIRLGGVIAKITNLENKTRIEVVNLPISKDGKPDINAEPSGRFIGYIDGYLEPLSFAEGRLITLVGTSTGTEDGNIGEFPYTFPVMDIYNHRLWQITERVVVNDFGPTYYSCSSLHCRNFRTMPTQGRVVKDLE</sequence>
<keyword evidence="3" id="KW-1185">Reference proteome</keyword>
<comment type="caution">
    <text evidence="2">The sequence shown here is derived from an EMBL/GenBank/DDBJ whole genome shotgun (WGS) entry which is preliminary data.</text>
</comment>